<feature type="region of interest" description="Disordered" evidence="1">
    <location>
        <begin position="1"/>
        <end position="30"/>
    </location>
</feature>
<evidence type="ECO:0000256" key="1">
    <source>
        <dbReference type="SAM" id="MobiDB-lite"/>
    </source>
</evidence>
<organism evidence="4 5">
    <name type="scientific">Corynebacterium accolens</name>
    <dbReference type="NCBI Taxonomy" id="38284"/>
    <lineage>
        <taxon>Bacteria</taxon>
        <taxon>Bacillati</taxon>
        <taxon>Actinomycetota</taxon>
        <taxon>Actinomycetes</taxon>
        <taxon>Mycobacteriales</taxon>
        <taxon>Corynebacteriaceae</taxon>
        <taxon>Corynebacterium</taxon>
    </lineage>
</organism>
<feature type="compositionally biased region" description="Low complexity" evidence="1">
    <location>
        <begin position="12"/>
        <end position="30"/>
    </location>
</feature>
<evidence type="ECO:0000313" key="6">
    <source>
        <dbReference type="Proteomes" id="UP001239414"/>
    </source>
</evidence>
<evidence type="ECO:0000313" key="4">
    <source>
        <dbReference type="EMBL" id="MDK4334891.1"/>
    </source>
</evidence>
<feature type="transmembrane region" description="Helical" evidence="2">
    <location>
        <begin position="36"/>
        <end position="59"/>
    </location>
</feature>
<keyword evidence="2" id="KW-0812">Transmembrane</keyword>
<evidence type="ECO:0000313" key="3">
    <source>
        <dbReference type="EMBL" id="MDK4247142.1"/>
    </source>
</evidence>
<comment type="caution">
    <text evidence="4">The sequence shown here is derived from an EMBL/GenBank/DDBJ whole genome shotgun (WGS) entry which is preliminary data.</text>
</comment>
<feature type="compositionally biased region" description="Polar residues" evidence="1">
    <location>
        <begin position="70"/>
        <end position="79"/>
    </location>
</feature>
<keyword evidence="6" id="KW-1185">Reference proteome</keyword>
<evidence type="ECO:0000313" key="5">
    <source>
        <dbReference type="Proteomes" id="UP001230317"/>
    </source>
</evidence>
<reference evidence="4 6" key="1">
    <citation type="submission" date="2023-05" db="EMBL/GenBank/DDBJ databases">
        <title>Metabolic capabilities are highly conserved among human nasal-associated Corynebacterium species in pangenomic analyses.</title>
        <authorList>
            <person name="Tran T.H."/>
            <person name="Roberts A.Q."/>
            <person name="Escapa I.F."/>
            <person name="Gao W."/>
            <person name="Conlan S."/>
            <person name="Kong H."/>
            <person name="Segre J.A."/>
            <person name="Kelly M.S."/>
            <person name="Lemon K.P."/>
        </authorList>
    </citation>
    <scope>NUCLEOTIDE SEQUENCE</scope>
    <source>
        <strain evidence="4">KPL2618</strain>
        <strain evidence="3 6">KPL3802</strain>
    </source>
</reference>
<dbReference type="EMBL" id="JASNUO010000003">
    <property type="protein sequence ID" value="MDK4247142.1"/>
    <property type="molecule type" value="Genomic_DNA"/>
</dbReference>
<dbReference type="EMBL" id="JASNVU010000006">
    <property type="protein sequence ID" value="MDK4334891.1"/>
    <property type="molecule type" value="Genomic_DNA"/>
</dbReference>
<evidence type="ECO:0000256" key="2">
    <source>
        <dbReference type="SAM" id="Phobius"/>
    </source>
</evidence>
<accession>A0AAP4BXE2</accession>
<proteinExistence type="predicted"/>
<keyword evidence="2" id="KW-0472">Membrane</keyword>
<protein>
    <submittedName>
        <fullName evidence="4">Uncharacterized protein</fullName>
    </submittedName>
</protein>
<feature type="compositionally biased region" description="Basic and acidic residues" evidence="1">
    <location>
        <begin position="80"/>
        <end position="92"/>
    </location>
</feature>
<dbReference type="Proteomes" id="UP001239414">
    <property type="component" value="Unassembled WGS sequence"/>
</dbReference>
<feature type="region of interest" description="Disordered" evidence="1">
    <location>
        <begin position="70"/>
        <end position="117"/>
    </location>
</feature>
<dbReference type="AlphaFoldDB" id="A0AAP4BXE2"/>
<feature type="compositionally biased region" description="Low complexity" evidence="1">
    <location>
        <begin position="103"/>
        <end position="114"/>
    </location>
</feature>
<dbReference type="RefSeq" id="WP_023017301.1">
    <property type="nucleotide sequence ID" value="NZ_CP100375.1"/>
</dbReference>
<keyword evidence="2" id="KW-1133">Transmembrane helix</keyword>
<sequence length="196" mass="20295">MTSPNGNDFGGYNQQPQYNQYPAYSQPQQSRGGNGAMIAAIILGVVALLAVAAAAFFFVQGNGNKSSATAQESQFQQKVDSTKVDAKDDGKSGSEATVTKTEQAPAPAPAQAAASSGNGHSWGDYTSYYAATSKTSEAFAKNVYNTFMNNWVAGGGTDATLSVYSPTTGGTYTMYCSGSSSRVSCTGGDRAEVVIH</sequence>
<gene>
    <name evidence="3" type="ORF">QPX34_03755</name>
    <name evidence="4" type="ORF">QPX58_05610</name>
</gene>
<name>A0AAP4BXE2_9CORY</name>
<dbReference type="Proteomes" id="UP001230317">
    <property type="component" value="Unassembled WGS sequence"/>
</dbReference>